<sequence>MVETTNSSSSRLPTGIGGKDTTALNPDGVNETGGASRLAQSVGGTRSRVVILTAREDILRENEARKSRNETRGDRRHASDDEEMLTVPVEQTGRPLPEPQPINTNTPLINLVRDFDALTPASRIVAQTIVGGSSAVAAAAAPAATAQQTRMYADADMKIASSYDNVYEIPQVVISLANSGLHVPLSLLTASTIEKMHTDPSCITMKKGLVLSDLKKPVIDTSSFPAESSLTPVEFYEATENFLELLKLIAGPAVIEKFTAHRRFCLARRRFTNHYDAVLLFDIDVRRLFFNTKTFLSDDAYGRRWNDTLTMVSHTKSEESAANANKEVARLSAIASRIEANGHGMVPIT</sequence>
<dbReference type="Proteomes" id="UP000054485">
    <property type="component" value="Unassembled WGS sequence"/>
</dbReference>
<reference evidence="3" key="2">
    <citation type="submission" date="2015-01" db="EMBL/GenBank/DDBJ databases">
        <title>Evolutionary Origins and Diversification of the Mycorrhizal Mutualists.</title>
        <authorList>
            <consortium name="DOE Joint Genome Institute"/>
            <consortium name="Mycorrhizal Genomics Consortium"/>
            <person name="Kohler A."/>
            <person name="Kuo A."/>
            <person name="Nagy L.G."/>
            <person name="Floudas D."/>
            <person name="Copeland A."/>
            <person name="Barry K.W."/>
            <person name="Cichocki N."/>
            <person name="Veneault-Fourrey C."/>
            <person name="LaButti K."/>
            <person name="Lindquist E.A."/>
            <person name="Lipzen A."/>
            <person name="Lundell T."/>
            <person name="Morin E."/>
            <person name="Murat C."/>
            <person name="Riley R."/>
            <person name="Ohm R."/>
            <person name="Sun H."/>
            <person name="Tunlid A."/>
            <person name="Henrissat B."/>
            <person name="Grigoriev I.V."/>
            <person name="Hibbett D.S."/>
            <person name="Martin F."/>
        </authorList>
    </citation>
    <scope>NUCLEOTIDE SEQUENCE [LARGE SCALE GENOMIC DNA]</scope>
    <source>
        <strain evidence="3">UH-Slu-Lm8-n1</strain>
    </source>
</reference>
<evidence type="ECO:0000313" key="3">
    <source>
        <dbReference type="Proteomes" id="UP000054485"/>
    </source>
</evidence>
<protein>
    <submittedName>
        <fullName evidence="2">Uncharacterized protein</fullName>
    </submittedName>
</protein>
<feature type="region of interest" description="Disordered" evidence="1">
    <location>
        <begin position="62"/>
        <end position="104"/>
    </location>
</feature>
<dbReference type="EMBL" id="KN835441">
    <property type="protein sequence ID" value="KIK37599.1"/>
    <property type="molecule type" value="Genomic_DNA"/>
</dbReference>
<evidence type="ECO:0000313" key="2">
    <source>
        <dbReference type="EMBL" id="KIK37599.1"/>
    </source>
</evidence>
<feature type="compositionally biased region" description="Basic and acidic residues" evidence="1">
    <location>
        <begin position="62"/>
        <end position="79"/>
    </location>
</feature>
<evidence type="ECO:0000256" key="1">
    <source>
        <dbReference type="SAM" id="MobiDB-lite"/>
    </source>
</evidence>
<organism evidence="2 3">
    <name type="scientific">Suillus luteus UH-Slu-Lm8-n1</name>
    <dbReference type="NCBI Taxonomy" id="930992"/>
    <lineage>
        <taxon>Eukaryota</taxon>
        <taxon>Fungi</taxon>
        <taxon>Dikarya</taxon>
        <taxon>Basidiomycota</taxon>
        <taxon>Agaricomycotina</taxon>
        <taxon>Agaricomycetes</taxon>
        <taxon>Agaricomycetidae</taxon>
        <taxon>Boletales</taxon>
        <taxon>Suillineae</taxon>
        <taxon>Suillaceae</taxon>
        <taxon>Suillus</taxon>
    </lineage>
</organism>
<feature type="compositionally biased region" description="Polar residues" evidence="1">
    <location>
        <begin position="1"/>
        <end position="12"/>
    </location>
</feature>
<dbReference type="OrthoDB" id="2689966at2759"/>
<accession>A0A0D0AHJ9</accession>
<reference evidence="2 3" key="1">
    <citation type="submission" date="2014-04" db="EMBL/GenBank/DDBJ databases">
        <authorList>
            <consortium name="DOE Joint Genome Institute"/>
            <person name="Kuo A."/>
            <person name="Ruytinx J."/>
            <person name="Rineau F."/>
            <person name="Colpaert J."/>
            <person name="Kohler A."/>
            <person name="Nagy L.G."/>
            <person name="Floudas D."/>
            <person name="Copeland A."/>
            <person name="Barry K.W."/>
            <person name="Cichocki N."/>
            <person name="Veneault-Fourrey C."/>
            <person name="LaButti K."/>
            <person name="Lindquist E.A."/>
            <person name="Lipzen A."/>
            <person name="Lundell T."/>
            <person name="Morin E."/>
            <person name="Murat C."/>
            <person name="Sun H."/>
            <person name="Tunlid A."/>
            <person name="Henrissat B."/>
            <person name="Grigoriev I.V."/>
            <person name="Hibbett D.S."/>
            <person name="Martin F."/>
            <person name="Nordberg H.P."/>
            <person name="Cantor M.N."/>
            <person name="Hua S.X."/>
        </authorList>
    </citation>
    <scope>NUCLEOTIDE SEQUENCE [LARGE SCALE GENOMIC DNA]</scope>
    <source>
        <strain evidence="2 3">UH-Slu-Lm8-n1</strain>
    </source>
</reference>
<gene>
    <name evidence="2" type="ORF">CY34DRAFT_15606</name>
</gene>
<dbReference type="AlphaFoldDB" id="A0A0D0AHJ9"/>
<name>A0A0D0AHJ9_9AGAM</name>
<keyword evidence="3" id="KW-1185">Reference proteome</keyword>
<dbReference type="STRING" id="930992.A0A0D0AHJ9"/>
<dbReference type="HOGENOM" id="CLU_794952_0_0_1"/>
<feature type="region of interest" description="Disordered" evidence="1">
    <location>
        <begin position="1"/>
        <end position="44"/>
    </location>
</feature>
<dbReference type="InParanoid" id="A0A0D0AHJ9"/>
<proteinExistence type="predicted"/>